<dbReference type="SUPFAM" id="SSF69593">
    <property type="entry name" value="Glycerol-3-phosphate (1)-acyltransferase"/>
    <property type="match status" value="1"/>
</dbReference>
<keyword evidence="1" id="KW-0808">Transferase</keyword>
<dbReference type="Proteomes" id="UP001199469">
    <property type="component" value="Unassembled WGS sequence"/>
</dbReference>
<dbReference type="Gene3D" id="3.40.50.1000">
    <property type="entry name" value="HAD superfamily/HAD-like"/>
    <property type="match status" value="1"/>
</dbReference>
<protein>
    <submittedName>
        <fullName evidence="4">1-acyl-sn-glycerol-3-phosphate acyltransferase</fullName>
    </submittedName>
</protein>
<dbReference type="PANTHER" id="PTHR10434">
    <property type="entry name" value="1-ACYL-SN-GLYCEROL-3-PHOSPHATE ACYLTRANSFERASE"/>
    <property type="match status" value="1"/>
</dbReference>
<gene>
    <name evidence="4" type="ORF">LQ327_10290</name>
</gene>
<evidence type="ECO:0000313" key="4">
    <source>
        <dbReference type="EMBL" id="MCD2193765.1"/>
    </source>
</evidence>
<dbReference type="SMART" id="SM00563">
    <property type="entry name" value="PlsC"/>
    <property type="match status" value="1"/>
</dbReference>
<dbReference type="PANTHER" id="PTHR10434:SF66">
    <property type="entry name" value="PHOSPHOLIPID_GLYCEROL ACYLTRANSFERASE DOMAIN-CONTAINING PROTEIN"/>
    <property type="match status" value="1"/>
</dbReference>
<proteinExistence type="predicted"/>
<reference evidence="4 5" key="1">
    <citation type="submission" date="2021-11" db="EMBL/GenBank/DDBJ databases">
        <title>Draft genome sequence of Actinomycetospora sp. SF1 isolated from the rhizosphere soil.</title>
        <authorList>
            <person name="Duangmal K."/>
            <person name="Chantavorakit T."/>
        </authorList>
    </citation>
    <scope>NUCLEOTIDE SEQUENCE [LARGE SCALE GENOMIC DNA]</scope>
    <source>
        <strain evidence="4 5">TBRC 5722</strain>
    </source>
</reference>
<evidence type="ECO:0000259" key="3">
    <source>
        <dbReference type="SMART" id="SM00563"/>
    </source>
</evidence>
<keyword evidence="2 4" id="KW-0012">Acyltransferase</keyword>
<evidence type="ECO:0000313" key="5">
    <source>
        <dbReference type="Proteomes" id="UP001199469"/>
    </source>
</evidence>
<dbReference type="SUPFAM" id="SSF56784">
    <property type="entry name" value="HAD-like"/>
    <property type="match status" value="1"/>
</dbReference>
<evidence type="ECO:0000256" key="1">
    <source>
        <dbReference type="ARBA" id="ARBA00022679"/>
    </source>
</evidence>
<dbReference type="InterPro" id="IPR036412">
    <property type="entry name" value="HAD-like_sf"/>
</dbReference>
<dbReference type="InterPro" id="IPR002123">
    <property type="entry name" value="Plipid/glycerol_acylTrfase"/>
</dbReference>
<comment type="caution">
    <text evidence="4">The sequence shown here is derived from an EMBL/GenBank/DDBJ whole genome shotgun (WGS) entry which is preliminary data.</text>
</comment>
<dbReference type="RefSeq" id="WP_230732531.1">
    <property type="nucleotide sequence ID" value="NZ_JAJNDB010000001.1"/>
</dbReference>
<dbReference type="Gene3D" id="1.20.1440.100">
    <property type="entry name" value="SG protein - dephosphorylation function"/>
    <property type="match status" value="1"/>
</dbReference>
<dbReference type="InterPro" id="IPR023214">
    <property type="entry name" value="HAD_sf"/>
</dbReference>
<accession>A0ABS8P681</accession>
<name>A0ABS8P681_9PSEU</name>
<keyword evidence="5" id="KW-1185">Reference proteome</keyword>
<feature type="domain" description="Phospholipid/glycerol acyltransferase" evidence="3">
    <location>
        <begin position="305"/>
        <end position="419"/>
    </location>
</feature>
<sequence length="480" mass="50195">MTRGDAFGPHSPAEDSLDERIAAAPSGPVVTAFVVVDGGLLAGSPLAPFAAPASSWGRFAAQIRSGVDGPSEVTPADVEQVVRSRQGRPVDEVAKEGRTTFRSTTASWLHPEVWRLAVGHARRGHRVVLVSAATTAEVEPIARELGADDVVCTRVSVDDGQVGGIASPVCSGGPAADAVSAWADAHDADLTSAFAYGPASERPLLDLVAHSAVVGEPDELRPALPVAPRGSVPPVEALGGTLGFYGGFTAATAVGVATGFLHGGARRRRAWTLAGSLGSELGLGLAGIDVEVVSGEEHLWSARPAVFVFNHQSLLDAIVVLSLLRRDFTGVAKAEAKSMPLFGQLFQLADVAFVERGNTAQAREALAPAVDRLQAGTSLALAPEGTRSTTPRPGRFKKGAFHMAMQAGVPMVPIVLENTGELMWRFDRSLRPGTVRVVVHPPVDTTGWRLGTMNEHVADVRGLFLETLGLAEEKAEARGE</sequence>
<dbReference type="Pfam" id="PF12710">
    <property type="entry name" value="HAD"/>
    <property type="match status" value="1"/>
</dbReference>
<dbReference type="EMBL" id="JAJNDB010000001">
    <property type="protein sequence ID" value="MCD2193765.1"/>
    <property type="molecule type" value="Genomic_DNA"/>
</dbReference>
<organism evidence="4 5">
    <name type="scientific">Actinomycetospora endophytica</name>
    <dbReference type="NCBI Taxonomy" id="2291215"/>
    <lineage>
        <taxon>Bacteria</taxon>
        <taxon>Bacillati</taxon>
        <taxon>Actinomycetota</taxon>
        <taxon>Actinomycetes</taxon>
        <taxon>Pseudonocardiales</taxon>
        <taxon>Pseudonocardiaceae</taxon>
        <taxon>Actinomycetospora</taxon>
    </lineage>
</organism>
<dbReference type="GO" id="GO:0016746">
    <property type="term" value="F:acyltransferase activity"/>
    <property type="evidence" value="ECO:0007669"/>
    <property type="project" value="UniProtKB-KW"/>
</dbReference>
<dbReference type="Pfam" id="PF01553">
    <property type="entry name" value="Acyltransferase"/>
    <property type="match status" value="1"/>
</dbReference>
<evidence type="ECO:0000256" key="2">
    <source>
        <dbReference type="ARBA" id="ARBA00023315"/>
    </source>
</evidence>
<dbReference type="CDD" id="cd07989">
    <property type="entry name" value="LPLAT_AGPAT-like"/>
    <property type="match status" value="1"/>
</dbReference>